<feature type="binding site" evidence="2">
    <location>
        <begin position="222"/>
        <end position="229"/>
    </location>
    <ligand>
        <name>ATP</name>
        <dbReference type="ChEBI" id="CHEBI:30616"/>
    </ligand>
</feature>
<dbReference type="RefSeq" id="WP_152169674.1">
    <property type="nucleotide sequence ID" value="NZ_CP045096.1"/>
</dbReference>
<dbReference type="Pfam" id="PF02661">
    <property type="entry name" value="Fic"/>
    <property type="match status" value="1"/>
</dbReference>
<sequence>MSEKRIPWHPVEPVPHLNGEIATRLASVDALQVAWKAVQASASPEEVEASLKRRLRRHAIETGIIERLYDMSWGVTEALVAEGLTTEVASAEGEVSEATLSVVKDQFEALAFLVEWARTDQELSIHFIRELHTLIVRHQPHYEARDQFGRTVRVPLVPGAWKTLDNTITRSDGAVIECTPPVQVDSEMQRLVALYAETAGAHPLIRAAWLHHRFIQIHPFPDGNGRVARALTLLALQRGQYAPIAVDRLQRTEYIAALDEANDGDLRALVRFFARIEEKALRAELQAPLTPVPESAGAVAVARAYASRLKAREVENQELKAQKATELAGALHTRLTHFMENTAHQVQEAFREFDSSAFANIDNATPPNPRAKYWHGQLVHAARLADFYANLGEGSWWVRLHLRLRGNLLRFITTIQKVGRGETGVLALTVFAEVLSSDAENGPPTPLYRVFEHPHVPDSVTLIYTDDAETRWEDIHQVVDTALSTAISRFSEDLA</sequence>
<gene>
    <name evidence="4" type="ORF">F9278_20595</name>
</gene>
<proteinExistence type="predicted"/>
<dbReference type="InterPro" id="IPR040198">
    <property type="entry name" value="Fido_containing"/>
</dbReference>
<feature type="domain" description="Fido" evidence="3">
    <location>
        <begin position="123"/>
        <end position="275"/>
    </location>
</feature>
<dbReference type="Proteomes" id="UP000327294">
    <property type="component" value="Chromosome"/>
</dbReference>
<evidence type="ECO:0000259" key="3">
    <source>
        <dbReference type="PROSITE" id="PS51459"/>
    </source>
</evidence>
<dbReference type="Gene3D" id="1.10.3290.10">
    <property type="entry name" value="Fido-like domain"/>
    <property type="match status" value="1"/>
</dbReference>
<dbReference type="SUPFAM" id="SSF140931">
    <property type="entry name" value="Fic-like"/>
    <property type="match status" value="1"/>
</dbReference>
<dbReference type="PANTHER" id="PTHR13504:SF38">
    <property type="entry name" value="FIDO DOMAIN-CONTAINING PROTEIN"/>
    <property type="match status" value="1"/>
</dbReference>
<keyword evidence="2" id="KW-0547">Nucleotide-binding</keyword>
<evidence type="ECO:0000313" key="5">
    <source>
        <dbReference type="Proteomes" id="UP000327294"/>
    </source>
</evidence>
<dbReference type="KEGG" id="sphv:F9278_20595"/>
<evidence type="ECO:0000313" key="4">
    <source>
        <dbReference type="EMBL" id="QFQ98205.1"/>
    </source>
</evidence>
<reference evidence="4 5" key="1">
    <citation type="submission" date="2019-10" db="EMBL/GenBank/DDBJ databases">
        <title>Streptomyces sp. strain GY16 isolated from leaves of Broussonetia papyrifera.</title>
        <authorList>
            <person name="Mo P."/>
        </authorList>
    </citation>
    <scope>NUCLEOTIDE SEQUENCE [LARGE SCALE GENOMIC DNA]</scope>
    <source>
        <strain evidence="4 5">GY16</strain>
    </source>
</reference>
<organism evidence="4 5">
    <name type="scientific">Streptomyces phaeolivaceus</name>
    <dbReference type="NCBI Taxonomy" id="2653200"/>
    <lineage>
        <taxon>Bacteria</taxon>
        <taxon>Bacillati</taxon>
        <taxon>Actinomycetota</taxon>
        <taxon>Actinomycetes</taxon>
        <taxon>Kitasatosporales</taxon>
        <taxon>Streptomycetaceae</taxon>
        <taxon>Streptomyces</taxon>
    </lineage>
</organism>
<evidence type="ECO:0000256" key="2">
    <source>
        <dbReference type="PIRSR" id="PIRSR640198-2"/>
    </source>
</evidence>
<dbReference type="PROSITE" id="PS51459">
    <property type="entry name" value="FIDO"/>
    <property type="match status" value="1"/>
</dbReference>
<name>A0A5P8K4M2_9ACTN</name>
<keyword evidence="5" id="KW-1185">Reference proteome</keyword>
<feature type="active site" evidence="1">
    <location>
        <position position="218"/>
    </location>
</feature>
<dbReference type="PANTHER" id="PTHR13504">
    <property type="entry name" value="FIDO DOMAIN-CONTAINING PROTEIN DDB_G0283145"/>
    <property type="match status" value="1"/>
</dbReference>
<keyword evidence="2" id="KW-0067">ATP-binding</keyword>
<dbReference type="InterPro" id="IPR003812">
    <property type="entry name" value="Fido"/>
</dbReference>
<dbReference type="EMBL" id="CP045096">
    <property type="protein sequence ID" value="QFQ98205.1"/>
    <property type="molecule type" value="Genomic_DNA"/>
</dbReference>
<accession>A0A5P8K4M2</accession>
<dbReference type="AlphaFoldDB" id="A0A5P8K4M2"/>
<feature type="binding site" evidence="2">
    <location>
        <position position="262"/>
    </location>
    <ligand>
        <name>ATP</name>
        <dbReference type="ChEBI" id="CHEBI:30616"/>
    </ligand>
</feature>
<dbReference type="InterPro" id="IPR036597">
    <property type="entry name" value="Fido-like_dom_sf"/>
</dbReference>
<evidence type="ECO:0000256" key="1">
    <source>
        <dbReference type="PIRSR" id="PIRSR640198-1"/>
    </source>
</evidence>
<dbReference type="GO" id="GO:0005524">
    <property type="term" value="F:ATP binding"/>
    <property type="evidence" value="ECO:0007669"/>
    <property type="project" value="UniProtKB-KW"/>
</dbReference>
<protein>
    <recommendedName>
        <fullName evidence="3">Fido domain-containing protein</fullName>
    </recommendedName>
</protein>